<evidence type="ECO:0000313" key="4">
    <source>
        <dbReference type="Proteomes" id="UP000812270"/>
    </source>
</evidence>
<feature type="transmembrane region" description="Helical" evidence="1">
    <location>
        <begin position="69"/>
        <end position="85"/>
    </location>
</feature>
<keyword evidence="3" id="KW-0406">Ion transport</keyword>
<feature type="transmembrane region" description="Helical" evidence="1">
    <location>
        <begin position="91"/>
        <end position="111"/>
    </location>
</feature>
<sequence length="223" mass="24901">MNAVGKKIQSLWAQEASLTVLLCILFVHIFIVIPLGQGTTFGRLIFFAFYICLLVTGILIFFENFILKLIVSVLVVLIILGAIFRSPSLDVVNNLLTVLYCMLLSWVVLLRTFHDGPVTVHRVLGAVVVYLLISFIFALLYQTIYLIEGGVAFKGLASSDRKEFMYFSLTTLTTAGYGDINPALPFSRSFANMEALIGQLYPAVLIARLVSMEFESSKERKQK</sequence>
<feature type="transmembrane region" description="Helical" evidence="1">
    <location>
        <begin position="41"/>
        <end position="62"/>
    </location>
</feature>
<dbReference type="AlphaFoldDB" id="A0A9E2SD89"/>
<evidence type="ECO:0000256" key="1">
    <source>
        <dbReference type="SAM" id="Phobius"/>
    </source>
</evidence>
<dbReference type="EMBL" id="JAHSPG010000012">
    <property type="protein sequence ID" value="MBV4358385.1"/>
    <property type="molecule type" value="Genomic_DNA"/>
</dbReference>
<reference evidence="3" key="1">
    <citation type="submission" date="2021-06" db="EMBL/GenBank/DDBJ databases">
        <authorList>
            <person name="Huq M.A."/>
        </authorList>
    </citation>
    <scope>NUCLEOTIDE SEQUENCE</scope>
    <source>
        <strain evidence="3">MAH-26</strain>
    </source>
</reference>
<keyword evidence="4" id="KW-1185">Reference proteome</keyword>
<proteinExistence type="predicted"/>
<name>A0A9E2SD89_9BACT</name>
<keyword evidence="1" id="KW-0472">Membrane</keyword>
<dbReference type="GO" id="GO:0034220">
    <property type="term" value="P:monoatomic ion transmembrane transport"/>
    <property type="evidence" value="ECO:0007669"/>
    <property type="project" value="UniProtKB-KW"/>
</dbReference>
<evidence type="ECO:0000259" key="2">
    <source>
        <dbReference type="Pfam" id="PF07885"/>
    </source>
</evidence>
<organism evidence="3 4">
    <name type="scientific">Pinibacter aurantiacus</name>
    <dbReference type="NCBI Taxonomy" id="2851599"/>
    <lineage>
        <taxon>Bacteria</taxon>
        <taxon>Pseudomonadati</taxon>
        <taxon>Bacteroidota</taxon>
        <taxon>Chitinophagia</taxon>
        <taxon>Chitinophagales</taxon>
        <taxon>Chitinophagaceae</taxon>
        <taxon>Pinibacter</taxon>
    </lineage>
</organism>
<evidence type="ECO:0000313" key="3">
    <source>
        <dbReference type="EMBL" id="MBV4358385.1"/>
    </source>
</evidence>
<keyword evidence="3" id="KW-0407">Ion channel</keyword>
<keyword evidence="1" id="KW-1133">Transmembrane helix</keyword>
<feature type="transmembrane region" description="Helical" evidence="1">
    <location>
        <begin position="123"/>
        <end position="144"/>
    </location>
</feature>
<gene>
    <name evidence="3" type="ORF">KTO63_14565</name>
</gene>
<comment type="caution">
    <text evidence="3">The sequence shown here is derived from an EMBL/GenBank/DDBJ whole genome shotgun (WGS) entry which is preliminary data.</text>
</comment>
<accession>A0A9E2SD89</accession>
<dbReference type="Pfam" id="PF07885">
    <property type="entry name" value="Ion_trans_2"/>
    <property type="match status" value="1"/>
</dbReference>
<feature type="domain" description="Potassium channel" evidence="2">
    <location>
        <begin position="141"/>
        <end position="212"/>
    </location>
</feature>
<keyword evidence="3" id="KW-0813">Transport</keyword>
<keyword evidence="1" id="KW-0812">Transmembrane</keyword>
<dbReference type="RefSeq" id="WP_217792070.1">
    <property type="nucleotide sequence ID" value="NZ_JAHSPG010000012.1"/>
</dbReference>
<dbReference type="Proteomes" id="UP000812270">
    <property type="component" value="Unassembled WGS sequence"/>
</dbReference>
<protein>
    <submittedName>
        <fullName evidence="3">Potassium channel family protein</fullName>
    </submittedName>
</protein>
<dbReference type="InterPro" id="IPR013099">
    <property type="entry name" value="K_chnl_dom"/>
</dbReference>
<feature type="transmembrane region" description="Helical" evidence="1">
    <location>
        <begin position="12"/>
        <end position="35"/>
    </location>
</feature>